<gene>
    <name evidence="1" type="ORF">CON71_28965</name>
</gene>
<evidence type="ECO:0008006" key="3">
    <source>
        <dbReference type="Google" id="ProtNLM"/>
    </source>
</evidence>
<sequence>MVFNIQAKRLLTLVMVTILLVTLLVFLNRSDSVKAEVNKDYSGEEIYKGIVLGQGKVATLFPQVWDEEQIRKVNSKESLEFSAKIINEMKLSDPSYFNNLKKAVNSKEPLEVNQAFENGSYLLNQAIEKLKVNSYNSKSQNRAGIGLIAIVDNSKYYITYYAAPKESLEVSSLANVKTSKKLEQEQLIQNVVNQLSY</sequence>
<protein>
    <recommendedName>
        <fullName evidence="3">SdpC family antimicrobial peptide</fullName>
    </recommendedName>
</protein>
<evidence type="ECO:0000313" key="1">
    <source>
        <dbReference type="EMBL" id="PEA86607.1"/>
    </source>
</evidence>
<dbReference type="NCBIfam" id="TIGR04032">
    <property type="entry name" value="toxin_SdpC"/>
    <property type="match status" value="1"/>
</dbReference>
<dbReference type="RefSeq" id="WP_000231680.1">
    <property type="nucleotide sequence ID" value="NZ_CP040783.1"/>
</dbReference>
<dbReference type="InterPro" id="IPR023888">
    <property type="entry name" value="SdpC-like"/>
</dbReference>
<reference evidence="1 2" key="1">
    <citation type="submission" date="2017-09" db="EMBL/GenBank/DDBJ databases">
        <title>Large-scale bioinformatics analysis of Bacillus genomes uncovers conserved roles of natural products in bacterial physiology.</title>
        <authorList>
            <consortium name="Agbiome Team Llc"/>
            <person name="Bleich R.M."/>
            <person name="Grubbs K.J."/>
            <person name="Santa Maria K.C."/>
            <person name="Allen S.E."/>
            <person name="Farag S."/>
            <person name="Shank E.A."/>
            <person name="Bowers A."/>
        </authorList>
    </citation>
    <scope>NUCLEOTIDE SEQUENCE [LARGE SCALE GENOMIC DNA]</scope>
    <source>
        <strain evidence="1 2">AFS089089</strain>
    </source>
</reference>
<dbReference type="Proteomes" id="UP000220702">
    <property type="component" value="Unassembled WGS sequence"/>
</dbReference>
<accession>A0A9X6THY4</accession>
<comment type="caution">
    <text evidence="1">The sequence shown here is derived from an EMBL/GenBank/DDBJ whole genome shotgun (WGS) entry which is preliminary data.</text>
</comment>
<name>A0A9X6THY4_BACTU</name>
<dbReference type="EMBL" id="NVNL01000063">
    <property type="protein sequence ID" value="PEA86607.1"/>
    <property type="molecule type" value="Genomic_DNA"/>
</dbReference>
<evidence type="ECO:0000313" key="2">
    <source>
        <dbReference type="Proteomes" id="UP000220702"/>
    </source>
</evidence>
<dbReference type="Pfam" id="PF26137">
    <property type="entry name" value="Toxin_SdpC"/>
    <property type="match status" value="1"/>
</dbReference>
<organism evidence="1 2">
    <name type="scientific">Bacillus thuringiensis</name>
    <dbReference type="NCBI Taxonomy" id="1428"/>
    <lineage>
        <taxon>Bacteria</taxon>
        <taxon>Bacillati</taxon>
        <taxon>Bacillota</taxon>
        <taxon>Bacilli</taxon>
        <taxon>Bacillales</taxon>
        <taxon>Bacillaceae</taxon>
        <taxon>Bacillus</taxon>
        <taxon>Bacillus cereus group</taxon>
    </lineage>
</organism>
<proteinExistence type="predicted"/>
<dbReference type="AlphaFoldDB" id="A0A9X6THY4"/>